<evidence type="ECO:0000256" key="1">
    <source>
        <dbReference type="SAM" id="MobiDB-lite"/>
    </source>
</evidence>
<dbReference type="AlphaFoldDB" id="A0A1Y2AFY7"/>
<evidence type="ECO:0000313" key="2">
    <source>
        <dbReference type="EMBL" id="ORY21513.1"/>
    </source>
</evidence>
<dbReference type="EMBL" id="MCFC01000109">
    <property type="protein sequence ID" value="ORY21513.1"/>
    <property type="molecule type" value="Genomic_DNA"/>
</dbReference>
<reference evidence="2 3" key="1">
    <citation type="submission" date="2016-07" db="EMBL/GenBank/DDBJ databases">
        <title>Pervasive Adenine N6-methylation of Active Genes in Fungi.</title>
        <authorList>
            <consortium name="DOE Joint Genome Institute"/>
            <person name="Mondo S.J."/>
            <person name="Dannebaum R.O."/>
            <person name="Kuo R.C."/>
            <person name="Labutti K."/>
            <person name="Haridas S."/>
            <person name="Kuo A."/>
            <person name="Salamov A."/>
            <person name="Ahrendt S.R."/>
            <person name="Lipzen A."/>
            <person name="Sullivan W."/>
            <person name="Andreopoulos W.B."/>
            <person name="Clum A."/>
            <person name="Lindquist E."/>
            <person name="Daum C."/>
            <person name="Ramamoorthy G.K."/>
            <person name="Gryganskyi A."/>
            <person name="Culley D."/>
            <person name="Magnuson J.K."/>
            <person name="James T.Y."/>
            <person name="O'Malley M.A."/>
            <person name="Stajich J.E."/>
            <person name="Spatafora J.W."/>
            <person name="Visel A."/>
            <person name="Grigoriev I.V."/>
        </authorList>
    </citation>
    <scope>NUCLEOTIDE SEQUENCE [LARGE SCALE GENOMIC DNA]</scope>
    <source>
        <strain evidence="2 3">68-887.2</strain>
    </source>
</reference>
<protein>
    <submittedName>
        <fullName evidence="2">Uncharacterized protein</fullName>
    </submittedName>
</protein>
<comment type="caution">
    <text evidence="2">The sequence shown here is derived from an EMBL/GenBank/DDBJ whole genome shotgun (WGS) entry which is preliminary data.</text>
</comment>
<feature type="region of interest" description="Disordered" evidence="1">
    <location>
        <begin position="211"/>
        <end position="239"/>
    </location>
</feature>
<proteinExistence type="predicted"/>
<gene>
    <name evidence="2" type="ORF">BCR39DRAFT_508350</name>
</gene>
<dbReference type="InParanoid" id="A0A1Y2AFY7"/>
<sequence>MDLTGGCARRFGSFPRITLPVHCTPAIPNSDPNSLGLATPAGSSGDLVWRMLELPSKYGVIGRKRDESLSREMGSRPSYPHCSSGHNVGERHVSGAVFWGGIIGWVQHKAIWISHSLSTVKRPKVTSHYQSVTIQAAADRVGTLRLSINFNTSHFLKSMATKTSARKPVLPLMSVSEGDKDSARLWARGQSIPPYRKRKKRVPVNAALSWRCRGGRGLPDPGKQPSRGEKGPRVALEAG</sequence>
<name>A0A1Y2AFY7_9TREE</name>
<keyword evidence="3" id="KW-1185">Reference proteome</keyword>
<evidence type="ECO:0000313" key="3">
    <source>
        <dbReference type="Proteomes" id="UP000193986"/>
    </source>
</evidence>
<organism evidence="2 3">
    <name type="scientific">Naematelia encephala</name>
    <dbReference type="NCBI Taxonomy" id="71784"/>
    <lineage>
        <taxon>Eukaryota</taxon>
        <taxon>Fungi</taxon>
        <taxon>Dikarya</taxon>
        <taxon>Basidiomycota</taxon>
        <taxon>Agaricomycotina</taxon>
        <taxon>Tremellomycetes</taxon>
        <taxon>Tremellales</taxon>
        <taxon>Naemateliaceae</taxon>
        <taxon>Naematelia</taxon>
    </lineage>
</organism>
<dbReference type="Proteomes" id="UP000193986">
    <property type="component" value="Unassembled WGS sequence"/>
</dbReference>
<accession>A0A1Y2AFY7</accession>